<reference evidence="4 5" key="2">
    <citation type="submission" date="2018-08" db="EMBL/GenBank/DDBJ databases">
        <title>The draft genome of Acinetobacter sichuanensis strain WCHAc060041.</title>
        <authorList>
            <person name="Qin J."/>
            <person name="Feng Y."/>
            <person name="Zong Z."/>
        </authorList>
    </citation>
    <scope>NUCLEOTIDE SEQUENCE [LARGE SCALE GENOMIC DNA]</scope>
    <source>
        <strain evidence="4 5">WCHAc060041</strain>
    </source>
</reference>
<dbReference type="Proteomes" id="UP001595455">
    <property type="component" value="Unassembled WGS sequence"/>
</dbReference>
<feature type="domain" description="Isochorismatase-like" evidence="2">
    <location>
        <begin position="5"/>
        <end position="154"/>
    </location>
</feature>
<dbReference type="EMBL" id="JBHRSF010000044">
    <property type="protein sequence ID" value="MFC2995903.1"/>
    <property type="molecule type" value="Genomic_DNA"/>
</dbReference>
<dbReference type="Gene3D" id="3.40.50.850">
    <property type="entry name" value="Isochorismatase-like"/>
    <property type="match status" value="1"/>
</dbReference>
<accession>A0A371YR55</accession>
<reference evidence="6" key="3">
    <citation type="journal article" date="2019" name="Int. J. Syst. Evol. Microbiol.">
        <title>The Global Catalogue of Microorganisms (GCM) 10K type strain sequencing project: providing services to taxonomists for standard genome sequencing and annotation.</title>
        <authorList>
            <consortium name="The Broad Institute Genomics Platform"/>
            <consortium name="The Broad Institute Genome Sequencing Center for Infectious Disease"/>
            <person name="Wu L."/>
            <person name="Ma J."/>
        </authorList>
    </citation>
    <scope>NUCLEOTIDE SEQUENCE [LARGE SCALE GENOMIC DNA]</scope>
    <source>
        <strain evidence="6">KCTC 62575</strain>
    </source>
</reference>
<dbReference type="OrthoDB" id="1157330at2"/>
<keyword evidence="1 4" id="KW-0378">Hydrolase</keyword>
<reference evidence="3" key="4">
    <citation type="submission" date="2024-09" db="EMBL/GenBank/DDBJ databases">
        <authorList>
            <person name="Sun Q."/>
            <person name="Mori K."/>
        </authorList>
    </citation>
    <scope>NUCLEOTIDE SEQUENCE</scope>
    <source>
        <strain evidence="3">KCTC 62575</strain>
    </source>
</reference>
<evidence type="ECO:0000256" key="1">
    <source>
        <dbReference type="ARBA" id="ARBA00022801"/>
    </source>
</evidence>
<dbReference type="EMBL" id="PYIX02000011">
    <property type="protein sequence ID" value="RFC83935.1"/>
    <property type="molecule type" value="Genomic_DNA"/>
</dbReference>
<dbReference type="InterPro" id="IPR000868">
    <property type="entry name" value="Isochorismatase-like_dom"/>
</dbReference>
<organism evidence="4 5">
    <name type="scientific">Acinetobacter sichuanensis</name>
    <dbReference type="NCBI Taxonomy" id="2136183"/>
    <lineage>
        <taxon>Bacteria</taxon>
        <taxon>Pseudomonadati</taxon>
        <taxon>Pseudomonadota</taxon>
        <taxon>Gammaproteobacteria</taxon>
        <taxon>Moraxellales</taxon>
        <taxon>Moraxellaceae</taxon>
        <taxon>Acinetobacter</taxon>
    </lineage>
</organism>
<keyword evidence="6" id="KW-1185">Reference proteome</keyword>
<evidence type="ECO:0000313" key="5">
    <source>
        <dbReference type="Proteomes" id="UP000240957"/>
    </source>
</evidence>
<reference evidence="3" key="1">
    <citation type="journal article" date="2014" name="Int. J. Syst. Evol. Microbiol.">
        <title>Complete genome of a new Firmicutes species belonging to the dominant human colonic microbiota ('Ruminococcus bicirculans') reveals two chromosomes and a selective capacity to utilize plant glucans.</title>
        <authorList>
            <consortium name="NISC Comparative Sequencing Program"/>
            <person name="Wegmann U."/>
            <person name="Louis P."/>
            <person name="Goesmann A."/>
            <person name="Henrissat B."/>
            <person name="Duncan S.H."/>
            <person name="Flint H.J."/>
        </authorList>
    </citation>
    <scope>NUCLEOTIDE SEQUENCE</scope>
    <source>
        <strain evidence="3">KCTC 62575</strain>
    </source>
</reference>
<comment type="caution">
    <text evidence="4">The sequence shown here is derived from an EMBL/GenBank/DDBJ whole genome shotgun (WGS) entry which is preliminary data.</text>
</comment>
<evidence type="ECO:0000259" key="2">
    <source>
        <dbReference type="Pfam" id="PF00857"/>
    </source>
</evidence>
<dbReference type="InterPro" id="IPR036380">
    <property type="entry name" value="Isochorismatase-like_sf"/>
</dbReference>
<dbReference type="GO" id="GO:0016787">
    <property type="term" value="F:hydrolase activity"/>
    <property type="evidence" value="ECO:0007669"/>
    <property type="project" value="UniProtKB-KW"/>
</dbReference>
<dbReference type="InterPro" id="IPR050272">
    <property type="entry name" value="Isochorismatase-like_hydrls"/>
</dbReference>
<name>A0A371YR55_9GAMM</name>
<proteinExistence type="predicted"/>
<evidence type="ECO:0000313" key="3">
    <source>
        <dbReference type="EMBL" id="MFC2995903.1"/>
    </source>
</evidence>
<dbReference type="SUPFAM" id="SSF52499">
    <property type="entry name" value="Isochorismatase-like hydrolases"/>
    <property type="match status" value="1"/>
</dbReference>
<dbReference type="RefSeq" id="WP_107007922.1">
    <property type="nucleotide sequence ID" value="NZ_JBHRSF010000044.1"/>
</dbReference>
<gene>
    <name evidence="3" type="ORF">ACFODO_11600</name>
    <name evidence="4" type="ORF">C9E89_009035</name>
</gene>
<dbReference type="AlphaFoldDB" id="A0A371YR55"/>
<sequence>MTKQAILVIDLQNEYLPTGKLPLVGIENAAANAAKIIANARENDIQVIHVQHVFAHGEMPVFEPNSNGIEIQKQVAPLDHEVIIVKNYVNSFLQTNLKQVLQENAIEELVIIGAMSHMCIDAAVRAASDFGYKVKVVHDACATLDLEFNGLKVPAAYAHATLMAAFQFAYAAVISTDDYLS</sequence>
<dbReference type="PANTHER" id="PTHR43540:SF1">
    <property type="entry name" value="ISOCHORISMATASE HYDROLASE"/>
    <property type="match status" value="1"/>
</dbReference>
<evidence type="ECO:0000313" key="4">
    <source>
        <dbReference type="EMBL" id="RFC83935.1"/>
    </source>
</evidence>
<dbReference type="Proteomes" id="UP000240957">
    <property type="component" value="Unassembled WGS sequence"/>
</dbReference>
<dbReference type="PANTHER" id="PTHR43540">
    <property type="entry name" value="PEROXYUREIDOACRYLATE/UREIDOACRYLATE AMIDOHYDROLASE-RELATED"/>
    <property type="match status" value="1"/>
</dbReference>
<dbReference type="EC" id="3.-.-.-" evidence="3"/>
<dbReference type="CDD" id="cd01014">
    <property type="entry name" value="nicotinamidase_related"/>
    <property type="match status" value="1"/>
</dbReference>
<evidence type="ECO:0000313" key="6">
    <source>
        <dbReference type="Proteomes" id="UP001595455"/>
    </source>
</evidence>
<dbReference type="Pfam" id="PF00857">
    <property type="entry name" value="Isochorismatase"/>
    <property type="match status" value="1"/>
</dbReference>
<protein>
    <submittedName>
        <fullName evidence="3 4">Cysteine hydrolase</fullName>
        <ecNumber evidence="3">3.-.-.-</ecNumber>
    </submittedName>
</protein>